<feature type="compositionally biased region" description="Basic and acidic residues" evidence="1">
    <location>
        <begin position="749"/>
        <end position="762"/>
    </location>
</feature>
<keyword evidence="3" id="KW-0732">Signal</keyword>
<feature type="domain" description="Fibronectin type-III" evidence="4">
    <location>
        <begin position="230"/>
        <end position="327"/>
    </location>
</feature>
<dbReference type="AlphaFoldDB" id="A0A210PZ41"/>
<evidence type="ECO:0000256" key="2">
    <source>
        <dbReference type="SAM" id="Phobius"/>
    </source>
</evidence>
<accession>A0A210PZ41</accession>
<evidence type="ECO:0000313" key="6">
    <source>
        <dbReference type="Proteomes" id="UP000242188"/>
    </source>
</evidence>
<dbReference type="SUPFAM" id="SSF49265">
    <property type="entry name" value="Fibronectin type III"/>
    <property type="match status" value="2"/>
</dbReference>
<dbReference type="InterPro" id="IPR036116">
    <property type="entry name" value="FN3_sf"/>
</dbReference>
<evidence type="ECO:0000256" key="1">
    <source>
        <dbReference type="SAM" id="MobiDB-lite"/>
    </source>
</evidence>
<dbReference type="Proteomes" id="UP000242188">
    <property type="component" value="Unassembled WGS sequence"/>
</dbReference>
<feature type="signal peptide" evidence="3">
    <location>
        <begin position="1"/>
        <end position="20"/>
    </location>
</feature>
<feature type="region of interest" description="Disordered" evidence="1">
    <location>
        <begin position="710"/>
        <end position="875"/>
    </location>
</feature>
<feature type="compositionally biased region" description="Basic and acidic residues" evidence="1">
    <location>
        <begin position="731"/>
        <end position="742"/>
    </location>
</feature>
<dbReference type="Pfam" id="PF00041">
    <property type="entry name" value="fn3"/>
    <property type="match status" value="1"/>
</dbReference>
<dbReference type="InterPro" id="IPR013783">
    <property type="entry name" value="Ig-like_fold"/>
</dbReference>
<keyword evidence="2" id="KW-0812">Transmembrane</keyword>
<name>A0A210PZ41_MIZYE</name>
<comment type="caution">
    <text evidence="5">The sequence shown here is derived from an EMBL/GenBank/DDBJ whole genome shotgun (WGS) entry which is preliminary data.</text>
</comment>
<keyword evidence="2" id="KW-0472">Membrane</keyword>
<feature type="compositionally biased region" description="Low complexity" evidence="1">
    <location>
        <begin position="806"/>
        <end position="818"/>
    </location>
</feature>
<gene>
    <name evidence="5" type="ORF">KP79_PYT02118</name>
</gene>
<dbReference type="CDD" id="cd00063">
    <property type="entry name" value="FN3"/>
    <property type="match status" value="2"/>
</dbReference>
<feature type="compositionally biased region" description="Polar residues" evidence="1">
    <location>
        <begin position="774"/>
        <end position="800"/>
    </location>
</feature>
<dbReference type="STRING" id="6573.A0A210PZ41"/>
<reference evidence="5 6" key="1">
    <citation type="journal article" date="2017" name="Nat. Ecol. Evol.">
        <title>Scallop genome provides insights into evolution of bilaterian karyotype and development.</title>
        <authorList>
            <person name="Wang S."/>
            <person name="Zhang J."/>
            <person name="Jiao W."/>
            <person name="Li J."/>
            <person name="Xun X."/>
            <person name="Sun Y."/>
            <person name="Guo X."/>
            <person name="Huan P."/>
            <person name="Dong B."/>
            <person name="Zhang L."/>
            <person name="Hu X."/>
            <person name="Sun X."/>
            <person name="Wang J."/>
            <person name="Zhao C."/>
            <person name="Wang Y."/>
            <person name="Wang D."/>
            <person name="Huang X."/>
            <person name="Wang R."/>
            <person name="Lv J."/>
            <person name="Li Y."/>
            <person name="Zhang Z."/>
            <person name="Liu B."/>
            <person name="Lu W."/>
            <person name="Hui Y."/>
            <person name="Liang J."/>
            <person name="Zhou Z."/>
            <person name="Hou R."/>
            <person name="Li X."/>
            <person name="Liu Y."/>
            <person name="Li H."/>
            <person name="Ning X."/>
            <person name="Lin Y."/>
            <person name="Zhao L."/>
            <person name="Xing Q."/>
            <person name="Dou J."/>
            <person name="Li Y."/>
            <person name="Mao J."/>
            <person name="Guo H."/>
            <person name="Dou H."/>
            <person name="Li T."/>
            <person name="Mu C."/>
            <person name="Jiang W."/>
            <person name="Fu Q."/>
            <person name="Fu X."/>
            <person name="Miao Y."/>
            <person name="Liu J."/>
            <person name="Yu Q."/>
            <person name="Li R."/>
            <person name="Liao H."/>
            <person name="Li X."/>
            <person name="Kong Y."/>
            <person name="Jiang Z."/>
            <person name="Chourrout D."/>
            <person name="Li R."/>
            <person name="Bao Z."/>
        </authorList>
    </citation>
    <scope>NUCLEOTIDE SEQUENCE [LARGE SCALE GENOMIC DNA]</scope>
    <source>
        <strain evidence="5 6">PY_sf001</strain>
    </source>
</reference>
<evidence type="ECO:0000313" key="5">
    <source>
        <dbReference type="EMBL" id="OWF41748.1"/>
    </source>
</evidence>
<dbReference type="OrthoDB" id="6071279at2759"/>
<keyword evidence="6" id="KW-1185">Reference proteome</keyword>
<sequence length="892" mass="99339">MNQGLTLLGFLWLTCGHVYAAESKCLPDIDISKNGVTPDDPFVYFGQHINLNCTVSTRQLPKNSMLIFLTKRDDGKEEEVENTILIQTDSTLTIAINETITTPVRLTSKSVNYRCRLRCDTGSQEVGYQYVTVDSPPQKPENVSCVNYNWKRLVCRLIYGTYYRSGVISITWEWTVGVTWSKCPNLEINSTEAKCTWSTAQVGDHAFRISITNHMRQADKPVVKTVTVRPPVKPDPVINVTYLANDTYARVSWSHTSGSKNLRFDIQYCSRWDSCQNVESKSRSVTLFHLVPYTEYNVSVVAKPYFNNSVSGFCSNQVNTRFRTQPKVPLYNPKMQPGFYESINDTSIILYWKNIPEMVQYGRIKLYNATSYLLENGTQIMVVPTLFSTIKHASTQQNFLIINELCTTCKYRVELALKNVKGYSLNDSSQLFLLPVIQRPVVKHIDNFKVEALNETYVRIMWLDQKQSYAPTVRSITNYSIVWCRRKNLTDLCKGELQDKVVRKSIKELEVNLEGSFRDYRFGMSVEVQTNKGLLVSSGIVWGTSIPFLKYGVPTDAPPDVETTLTEPSGFNMTWGPYETSSPDHSPAVSYQVTYCSKHNCTAVIITASDNMMQFSVNSLMPGPYNCTVHGVFPGGDGPKSTPSKMVVGSAGNMAASVSGEGDGSMGIIIGAVVGALLLLIVLVLLGVKCKKINHKAYIATKEIEVPEVEKRTSHNNGELQGNSSDSGVVDDGKYSSEDDPTRVALLPQKEDLQIRRGEPCKRPLIQQEDSKGVHSSSVKNIGYKQNASHASHPDTTSGIDSGVSGTDTGQTMDTGQTLNTGQTVLFDQSERDRTLYPSVSSDQSNDQSGNQDDGYRRPTFADSSVDSQYDPIDNYDLSKVSVESYTQPTIA</sequence>
<evidence type="ECO:0000256" key="3">
    <source>
        <dbReference type="SAM" id="SignalP"/>
    </source>
</evidence>
<protein>
    <recommendedName>
        <fullName evidence="4">Fibronectin type-III domain-containing protein</fullName>
    </recommendedName>
</protein>
<feature type="transmembrane region" description="Helical" evidence="2">
    <location>
        <begin position="666"/>
        <end position="688"/>
    </location>
</feature>
<feature type="compositionally biased region" description="Low complexity" evidence="1">
    <location>
        <begin position="841"/>
        <end position="853"/>
    </location>
</feature>
<dbReference type="Gene3D" id="2.60.40.10">
    <property type="entry name" value="Immunoglobulins"/>
    <property type="match status" value="3"/>
</dbReference>
<proteinExistence type="predicted"/>
<feature type="compositionally biased region" description="Polar residues" evidence="1">
    <location>
        <begin position="715"/>
        <end position="727"/>
    </location>
</feature>
<dbReference type="InterPro" id="IPR003961">
    <property type="entry name" value="FN3_dom"/>
</dbReference>
<keyword evidence="2" id="KW-1133">Transmembrane helix</keyword>
<feature type="chain" id="PRO_5012374496" description="Fibronectin type-III domain-containing protein" evidence="3">
    <location>
        <begin position="21"/>
        <end position="892"/>
    </location>
</feature>
<organism evidence="5 6">
    <name type="scientific">Mizuhopecten yessoensis</name>
    <name type="common">Japanese scallop</name>
    <name type="synonym">Patinopecten yessoensis</name>
    <dbReference type="NCBI Taxonomy" id="6573"/>
    <lineage>
        <taxon>Eukaryota</taxon>
        <taxon>Metazoa</taxon>
        <taxon>Spiralia</taxon>
        <taxon>Lophotrochozoa</taxon>
        <taxon>Mollusca</taxon>
        <taxon>Bivalvia</taxon>
        <taxon>Autobranchia</taxon>
        <taxon>Pteriomorphia</taxon>
        <taxon>Pectinida</taxon>
        <taxon>Pectinoidea</taxon>
        <taxon>Pectinidae</taxon>
        <taxon>Mizuhopecten</taxon>
    </lineage>
</organism>
<dbReference type="PROSITE" id="PS50853">
    <property type="entry name" value="FN3"/>
    <property type="match status" value="1"/>
</dbReference>
<dbReference type="EMBL" id="NEDP02005358">
    <property type="protein sequence ID" value="OWF41748.1"/>
    <property type="molecule type" value="Genomic_DNA"/>
</dbReference>
<evidence type="ECO:0000259" key="4">
    <source>
        <dbReference type="PROSITE" id="PS50853"/>
    </source>
</evidence>
<dbReference type="SMART" id="SM00060">
    <property type="entry name" value="FN3"/>
    <property type="match status" value="2"/>
</dbReference>